<accession>A0A4U3JY22</accession>
<comment type="caution">
    <text evidence="3">The sequence shown here is derived from an EMBL/GenBank/DDBJ whole genome shotgun (WGS) entry which is preliminary data.</text>
</comment>
<keyword evidence="2" id="KW-0413">Isomerase</keyword>
<evidence type="ECO:0000313" key="3">
    <source>
        <dbReference type="EMBL" id="TKK53472.1"/>
    </source>
</evidence>
<comment type="similarity">
    <text evidence="1">Belongs to the PhzF family.</text>
</comment>
<gene>
    <name evidence="3" type="ORF">EY666_20425</name>
</gene>
<dbReference type="PANTHER" id="PTHR13774:SF17">
    <property type="entry name" value="PHENAZINE BIOSYNTHESIS-LIKE DOMAIN-CONTAINING PROTEIN"/>
    <property type="match status" value="1"/>
</dbReference>
<sequence>MTQKEEYYFLDFPYIPPERIPILPEYEAALGVKIYEAYLGRDLFFVLKNEETVAKITPDFSALKALDLGVGVIVTAPGDSVDFVSRTFFPKLRINEDPVCGSAHANLIPYWGKRLNQTTLSAYQVSPRGGFLTCEVKEDRVIIGGTAKLFAKGEAYLPV</sequence>
<dbReference type="EMBL" id="SIYF01000868">
    <property type="protein sequence ID" value="TKK53472.1"/>
    <property type="molecule type" value="Genomic_DNA"/>
</dbReference>
<dbReference type="GO" id="GO:0005737">
    <property type="term" value="C:cytoplasm"/>
    <property type="evidence" value="ECO:0007669"/>
    <property type="project" value="TreeGrafter"/>
</dbReference>
<proteinExistence type="inferred from homology"/>
<protein>
    <submittedName>
        <fullName evidence="3">PhzF family phenazine biosynthesis protein</fullName>
    </submittedName>
</protein>
<dbReference type="PANTHER" id="PTHR13774">
    <property type="entry name" value="PHENAZINE BIOSYNTHESIS PROTEIN"/>
    <property type="match status" value="1"/>
</dbReference>
<evidence type="ECO:0000256" key="2">
    <source>
        <dbReference type="ARBA" id="ARBA00023235"/>
    </source>
</evidence>
<dbReference type="Pfam" id="PF02567">
    <property type="entry name" value="PhzC-PhzF"/>
    <property type="match status" value="1"/>
</dbReference>
<dbReference type="GO" id="GO:0016853">
    <property type="term" value="F:isomerase activity"/>
    <property type="evidence" value="ECO:0007669"/>
    <property type="project" value="UniProtKB-KW"/>
</dbReference>
<organism evidence="3 4">
    <name type="scientific">Enterococcus faecalis</name>
    <name type="common">Streptococcus faecalis</name>
    <dbReference type="NCBI Taxonomy" id="1351"/>
    <lineage>
        <taxon>Bacteria</taxon>
        <taxon>Bacillati</taxon>
        <taxon>Bacillota</taxon>
        <taxon>Bacilli</taxon>
        <taxon>Lactobacillales</taxon>
        <taxon>Enterococcaceae</taxon>
        <taxon>Enterococcus</taxon>
    </lineage>
</organism>
<name>A0A4U3JY22_ENTFL</name>
<dbReference type="Proteomes" id="UP000305511">
    <property type="component" value="Unassembled WGS sequence"/>
</dbReference>
<evidence type="ECO:0000256" key="1">
    <source>
        <dbReference type="ARBA" id="ARBA00008270"/>
    </source>
</evidence>
<dbReference type="AlphaFoldDB" id="A0A4U3JY22"/>
<dbReference type="InterPro" id="IPR003719">
    <property type="entry name" value="Phenazine_PhzF-like"/>
</dbReference>
<evidence type="ECO:0000313" key="4">
    <source>
        <dbReference type="Proteomes" id="UP000305511"/>
    </source>
</evidence>
<reference evidence="3 4" key="1">
    <citation type="submission" date="2019-02" db="EMBL/GenBank/DDBJ databases">
        <title>Bacteria dissemination in different level of health care in South Africa: the effectiveness of infections prevention and control.</title>
        <authorList>
            <person name="Shobo C."/>
            <person name="Amoako D.G."/>
            <person name="Allam M."/>
            <person name="Ismail A."/>
            <person name="Bester L.A."/>
            <person name="Essack S.Y."/>
        </authorList>
    </citation>
    <scope>NUCLEOTIDE SEQUENCE [LARGE SCALE GENOMIC DNA]</scope>
    <source>
        <strain evidence="3 4">2SIL2</strain>
    </source>
</reference>
<dbReference type="SUPFAM" id="SSF54506">
    <property type="entry name" value="Diaminopimelate epimerase-like"/>
    <property type="match status" value="1"/>
</dbReference>
<dbReference type="Gene3D" id="3.10.310.10">
    <property type="entry name" value="Diaminopimelate Epimerase, Chain A, domain 1"/>
    <property type="match status" value="1"/>
</dbReference>